<name>A0A3P7ERB8_SCHSO</name>
<dbReference type="AlphaFoldDB" id="A0A3P7ERB8"/>
<gene>
    <name evidence="1" type="ORF">SSLN_LOCUS14796</name>
</gene>
<dbReference type="Proteomes" id="UP000275846">
    <property type="component" value="Unassembled WGS sequence"/>
</dbReference>
<protein>
    <submittedName>
        <fullName evidence="1">Uncharacterized protein</fullName>
    </submittedName>
</protein>
<reference evidence="1 2" key="1">
    <citation type="submission" date="2018-11" db="EMBL/GenBank/DDBJ databases">
        <authorList>
            <consortium name="Pathogen Informatics"/>
        </authorList>
    </citation>
    <scope>NUCLEOTIDE SEQUENCE [LARGE SCALE GENOMIC DNA]</scope>
    <source>
        <strain evidence="1 2">NST_G2</strain>
    </source>
</reference>
<evidence type="ECO:0000313" key="1">
    <source>
        <dbReference type="EMBL" id="VDM01182.1"/>
    </source>
</evidence>
<proteinExistence type="predicted"/>
<keyword evidence="2" id="KW-1185">Reference proteome</keyword>
<accession>A0A3P7ERB8</accession>
<organism evidence="1 2">
    <name type="scientific">Schistocephalus solidus</name>
    <name type="common">Tapeworm</name>
    <dbReference type="NCBI Taxonomy" id="70667"/>
    <lineage>
        <taxon>Eukaryota</taxon>
        <taxon>Metazoa</taxon>
        <taxon>Spiralia</taxon>
        <taxon>Lophotrochozoa</taxon>
        <taxon>Platyhelminthes</taxon>
        <taxon>Cestoda</taxon>
        <taxon>Eucestoda</taxon>
        <taxon>Diphyllobothriidea</taxon>
        <taxon>Diphyllobothriidae</taxon>
        <taxon>Schistocephalus</taxon>
    </lineage>
</organism>
<evidence type="ECO:0000313" key="2">
    <source>
        <dbReference type="Proteomes" id="UP000275846"/>
    </source>
</evidence>
<dbReference type="EMBL" id="UYSU01039318">
    <property type="protein sequence ID" value="VDM01182.1"/>
    <property type="molecule type" value="Genomic_DNA"/>
</dbReference>
<sequence length="84" mass="9727">MENLHAQDNNATVETRWCQLRNVIQSIVLEVIARTRCQNQDCFAENYADISNSLVEKNGLHKAYMNLQTDATKAAFFRRHCLLQ</sequence>